<reference evidence="6" key="1">
    <citation type="submission" date="2023-06" db="EMBL/GenBank/DDBJ databases">
        <title>Genome-scale phylogeny and comparative genomics of the fungal order Sordariales.</title>
        <authorList>
            <consortium name="Lawrence Berkeley National Laboratory"/>
            <person name="Hensen N."/>
            <person name="Bonometti L."/>
            <person name="Westerberg I."/>
            <person name="Brannstrom I.O."/>
            <person name="Guillou S."/>
            <person name="Cros-Aarteil S."/>
            <person name="Calhoun S."/>
            <person name="Haridas S."/>
            <person name="Kuo A."/>
            <person name="Mondo S."/>
            <person name="Pangilinan J."/>
            <person name="Riley R."/>
            <person name="Labutti K."/>
            <person name="Andreopoulos B."/>
            <person name="Lipzen A."/>
            <person name="Chen C."/>
            <person name="Yanf M."/>
            <person name="Daum C."/>
            <person name="Ng V."/>
            <person name="Clum A."/>
            <person name="Steindorff A."/>
            <person name="Ohm R."/>
            <person name="Martin F."/>
            <person name="Silar P."/>
            <person name="Natvig D."/>
            <person name="Lalanne C."/>
            <person name="Gautier V."/>
            <person name="Ament-Velasquez S.L."/>
            <person name="Kruys A."/>
            <person name="Hutchinson M.I."/>
            <person name="Powell A.J."/>
            <person name="Barry K."/>
            <person name="Miller A.N."/>
            <person name="Grigoriev I.V."/>
            <person name="Debuchy R."/>
            <person name="Gladieux P."/>
            <person name="Thoren M.H."/>
            <person name="Johannesson H."/>
        </authorList>
    </citation>
    <scope>NUCLEOTIDE SEQUENCE</scope>
    <source>
        <strain evidence="6">SMH2532-1</strain>
    </source>
</reference>
<dbReference type="Gene3D" id="3.30.470.160">
    <property type="entry name" value="Inositol polyphosphate kinase"/>
    <property type="match status" value="1"/>
</dbReference>
<name>A0AA39XW23_9PEZI</name>
<protein>
    <recommendedName>
        <fullName evidence="4">Kinase</fullName>
        <ecNumber evidence="4">2.7.-.-</ecNumber>
    </recommendedName>
</protein>
<organism evidence="6 7">
    <name type="scientific">Cercophora newfieldiana</name>
    <dbReference type="NCBI Taxonomy" id="92897"/>
    <lineage>
        <taxon>Eukaryota</taxon>
        <taxon>Fungi</taxon>
        <taxon>Dikarya</taxon>
        <taxon>Ascomycota</taxon>
        <taxon>Pezizomycotina</taxon>
        <taxon>Sordariomycetes</taxon>
        <taxon>Sordariomycetidae</taxon>
        <taxon>Sordariales</taxon>
        <taxon>Lasiosphaeriaceae</taxon>
        <taxon>Cercophora</taxon>
    </lineage>
</organism>
<evidence type="ECO:0000256" key="1">
    <source>
        <dbReference type="ARBA" id="ARBA00007374"/>
    </source>
</evidence>
<proteinExistence type="inferred from homology"/>
<dbReference type="SUPFAM" id="SSF56104">
    <property type="entry name" value="SAICAR synthase-like"/>
    <property type="match status" value="1"/>
</dbReference>
<evidence type="ECO:0000256" key="5">
    <source>
        <dbReference type="SAM" id="MobiDB-lite"/>
    </source>
</evidence>
<evidence type="ECO:0000256" key="4">
    <source>
        <dbReference type="RuleBase" id="RU363090"/>
    </source>
</evidence>
<keyword evidence="2 4" id="KW-0808">Transferase</keyword>
<dbReference type="GO" id="GO:0000824">
    <property type="term" value="F:inositol-1,4,5,6-tetrakisphosphate 3-kinase activity"/>
    <property type="evidence" value="ECO:0007669"/>
    <property type="project" value="TreeGrafter"/>
</dbReference>
<evidence type="ECO:0000256" key="2">
    <source>
        <dbReference type="ARBA" id="ARBA00022679"/>
    </source>
</evidence>
<dbReference type="PANTHER" id="PTHR12400:SF103">
    <property type="entry name" value="INOSITOL POLYPHOSPHATE MULTIKINASE"/>
    <property type="match status" value="1"/>
</dbReference>
<dbReference type="EMBL" id="JAULSV010000006">
    <property type="protein sequence ID" value="KAK0641324.1"/>
    <property type="molecule type" value="Genomic_DNA"/>
</dbReference>
<dbReference type="EC" id="2.7.-.-" evidence="4"/>
<dbReference type="GO" id="GO:0005737">
    <property type="term" value="C:cytoplasm"/>
    <property type="evidence" value="ECO:0007669"/>
    <property type="project" value="TreeGrafter"/>
</dbReference>
<feature type="region of interest" description="Disordered" evidence="5">
    <location>
        <begin position="300"/>
        <end position="331"/>
    </location>
</feature>
<gene>
    <name evidence="6" type="ORF">B0T16DRAFT_419653</name>
</gene>
<dbReference type="Pfam" id="PF03770">
    <property type="entry name" value="IPK"/>
    <property type="match status" value="1"/>
</dbReference>
<evidence type="ECO:0000313" key="6">
    <source>
        <dbReference type="EMBL" id="KAK0641324.1"/>
    </source>
</evidence>
<evidence type="ECO:0000313" key="7">
    <source>
        <dbReference type="Proteomes" id="UP001174936"/>
    </source>
</evidence>
<accession>A0AA39XW23</accession>
<dbReference type="InterPro" id="IPR038286">
    <property type="entry name" value="IPK_sf"/>
</dbReference>
<dbReference type="PANTHER" id="PTHR12400">
    <property type="entry name" value="INOSITOL POLYPHOSPHATE KINASE"/>
    <property type="match status" value="1"/>
</dbReference>
<dbReference type="GO" id="GO:0005634">
    <property type="term" value="C:nucleus"/>
    <property type="evidence" value="ECO:0007669"/>
    <property type="project" value="TreeGrafter"/>
</dbReference>
<comment type="similarity">
    <text evidence="1 4">Belongs to the inositol phosphokinase (IPK) family.</text>
</comment>
<dbReference type="InterPro" id="IPR005522">
    <property type="entry name" value="IPK"/>
</dbReference>
<keyword evidence="3 4" id="KW-0418">Kinase</keyword>
<dbReference type="GO" id="GO:0008440">
    <property type="term" value="F:inositol-1,4,5-trisphosphate 3-kinase activity"/>
    <property type="evidence" value="ECO:0007669"/>
    <property type="project" value="TreeGrafter"/>
</dbReference>
<keyword evidence="7" id="KW-1185">Reference proteome</keyword>
<comment type="caution">
    <text evidence="6">The sequence shown here is derived from an EMBL/GenBank/DDBJ whole genome shotgun (WGS) entry which is preliminary data.</text>
</comment>
<sequence length="452" mass="49665">MMSNKPLPNHADLQPYNYAVAGHDGTLCDPDGELFIKPCTQQEIEFYETAFKDHTAFAELMPVYLGTLSLNDVTDIESVNEQLPGVADHMSLHMKEEALRMAKDAAAEAAAEAAASGDSTPRENDNIRWRPNKNRKIATNKSVVLENAAFGFTRPNILDAKLGKRLWADDAPLEKRKRFDEISKATTNGSHGFRIAGMRVYKGSEDPAEWDQEGYKVYDKDYGRLTVNSDNIVTEMRRFIFNPQAGIDEDLGKIIAGAFVEDLKRVEKVLASEESRMYSASLLFTFEGDGEALRAAIEQTVPSTTSSRGDEEKNGQAVAASKPKGADIPGLSTSRVDSAIVLDDDGEMVLRPGEKDAQKVNTEAGVQTSVLSPVEEATDVLENGVAVHFNTELAAEEEMEVDDDDEMSNLPRIYSLKLIDFAHASWVPGQGPDENNLLGVRSLVKIFEELSA</sequence>
<dbReference type="Proteomes" id="UP001174936">
    <property type="component" value="Unassembled WGS sequence"/>
</dbReference>
<dbReference type="AlphaFoldDB" id="A0AA39XW23"/>
<dbReference type="GO" id="GO:0032958">
    <property type="term" value="P:inositol phosphate biosynthetic process"/>
    <property type="evidence" value="ECO:0007669"/>
    <property type="project" value="InterPro"/>
</dbReference>
<dbReference type="GO" id="GO:0046854">
    <property type="term" value="P:phosphatidylinositol phosphate biosynthetic process"/>
    <property type="evidence" value="ECO:0007669"/>
    <property type="project" value="TreeGrafter"/>
</dbReference>
<evidence type="ECO:0000256" key="3">
    <source>
        <dbReference type="ARBA" id="ARBA00022777"/>
    </source>
</evidence>